<keyword evidence="3" id="KW-1185">Reference proteome</keyword>
<feature type="region of interest" description="Disordered" evidence="1">
    <location>
        <begin position="29"/>
        <end position="56"/>
    </location>
</feature>
<proteinExistence type="predicted"/>
<evidence type="ECO:0000313" key="2">
    <source>
        <dbReference type="EMBL" id="KAF4668368.1"/>
    </source>
</evidence>
<evidence type="ECO:0000313" key="3">
    <source>
        <dbReference type="Proteomes" id="UP000591131"/>
    </source>
</evidence>
<sequence length="862" mass="95741">MSDIIAETTDNDHPRPEYGRATRALSEQVLNEGLGPPPSLLFEEEDAAQPPSRPPVPPTLEWEMSGVPLVSSRSLPLHRRHTAVERLIICMGRDIMEAAIEAEMGIRTLTETLQGTTTGMYVIVQAIDVCNMAELKASSVWGGYMDAYEGHIAPLDIEINDVTGDRGIHVDSGTVADVFRSGVSLGLTGSDKKFKIKKFARKLVCGIETATVGEITELLWWMADADQRAWLEVSEKDCVARREFVVGEVVLAACESLSKRLPTVLRACLAKTVKEKWYENALIVCVTVLESLGNLRLKRAHRESERYERCLDTVFETVERCAQRRSLSGDVIALLAKAGAKLMPIGSSMRNLARLLKGAAVGRMKEFTAEELVDVVWMVLNVHACAEPGFRKIAGTYLEATLFSSLSAQKATEYPVMLVKMVLVFPKHARLRQQTCRVLETIVAEEFRGAQESALALKAVGKDIGKDTREKLIGNVKRRIASLRPHEFPVAIGQLDSGLAELWQVGVDVMDYMGAKDLPILARAYGESFLEVKMGNDGRYEEMGRDPMVEFFGRLIAATADCTRNISSAGISLILATMRRLDLDREFLGKYLSEIAERLEGEMLPLEPNLPRLNDRQAKIDQVIDLKPPATLGALIDIIWGASRAAFYGVTAEEYRTRRWSFEPVVAKMLYVLACQESPRIGPGQIWRMWETLLRIGESRSFLDTTTPAVSIRPGALRGAREVTAIRLAEMTLRELALTLKLMLKVYDSCGEKADSEVLEIIVLAVVRLDPLARPMSDESLGQFDETAGGIEEALMSLPFTEEGSVEEEEHIDVVNEDNISSVIEGVERARCLVCVIREELKGFGWTRQAEVLWDNVRVAEE</sequence>
<name>A0A7J6M9W1_PERCH</name>
<reference evidence="2 3" key="1">
    <citation type="submission" date="2020-04" db="EMBL/GenBank/DDBJ databases">
        <title>Perkinsus chesapeaki whole genome sequence.</title>
        <authorList>
            <person name="Bogema D.R."/>
        </authorList>
    </citation>
    <scope>NUCLEOTIDE SEQUENCE [LARGE SCALE GENOMIC DNA]</scope>
    <source>
        <strain evidence="2">ATCC PRA-425</strain>
    </source>
</reference>
<evidence type="ECO:0000256" key="1">
    <source>
        <dbReference type="SAM" id="MobiDB-lite"/>
    </source>
</evidence>
<protein>
    <submittedName>
        <fullName evidence="2">Uncharacterized protein</fullName>
    </submittedName>
</protein>
<accession>A0A7J6M9W1</accession>
<dbReference type="EMBL" id="JAAPAO010000192">
    <property type="protein sequence ID" value="KAF4668368.1"/>
    <property type="molecule type" value="Genomic_DNA"/>
</dbReference>
<feature type="region of interest" description="Disordered" evidence="1">
    <location>
        <begin position="1"/>
        <end position="20"/>
    </location>
</feature>
<feature type="compositionally biased region" description="Basic and acidic residues" evidence="1">
    <location>
        <begin position="10"/>
        <end position="20"/>
    </location>
</feature>
<gene>
    <name evidence="2" type="ORF">FOL47_003073</name>
</gene>
<dbReference type="Proteomes" id="UP000591131">
    <property type="component" value="Unassembled WGS sequence"/>
</dbReference>
<organism evidence="2 3">
    <name type="scientific">Perkinsus chesapeaki</name>
    <name type="common">Clam parasite</name>
    <name type="synonym">Perkinsus andrewsi</name>
    <dbReference type="NCBI Taxonomy" id="330153"/>
    <lineage>
        <taxon>Eukaryota</taxon>
        <taxon>Sar</taxon>
        <taxon>Alveolata</taxon>
        <taxon>Perkinsozoa</taxon>
        <taxon>Perkinsea</taxon>
        <taxon>Perkinsida</taxon>
        <taxon>Perkinsidae</taxon>
        <taxon>Perkinsus</taxon>
    </lineage>
</organism>
<dbReference type="AlphaFoldDB" id="A0A7J6M9W1"/>
<comment type="caution">
    <text evidence="2">The sequence shown here is derived from an EMBL/GenBank/DDBJ whole genome shotgun (WGS) entry which is preliminary data.</text>
</comment>
<dbReference type="OrthoDB" id="419846at2759"/>